<evidence type="ECO:0000313" key="2">
    <source>
        <dbReference type="Proteomes" id="UP001187734"/>
    </source>
</evidence>
<keyword evidence="2" id="KW-1185">Reference proteome</keyword>
<dbReference type="Proteomes" id="UP001187734">
    <property type="component" value="Unassembled WGS sequence"/>
</dbReference>
<name>A0AAE8MMB3_9HYPO</name>
<gene>
    <name evidence="1" type="ORF">FTOL_12413</name>
</gene>
<sequence>MIIIKDMPLKCWDCFEHLDKLQLWRWRPAGYQGLVCDRCANAHLQRGAVMTRQYNWESCGFCDKGIPDHYMTCDNGHPIPMGHSFHLGCFTKANKAGELSCSCCGEKCRDPVPVAAVYFGEHQVIEDKKDDCYEDDEDEDESLQVYEDTSSAGWEHNYMYFEVEDVLDVQYTILSRRVYTKKVLISWRAYLVQGDVALPITYHCWESYLSLKRIWKTGHMEKADMLFKEKPGVGMIWGR</sequence>
<dbReference type="AlphaFoldDB" id="A0AAE8MMB3"/>
<proteinExistence type="predicted"/>
<dbReference type="EMBL" id="ONZP01000588">
    <property type="protein sequence ID" value="SPJ87944.1"/>
    <property type="molecule type" value="Genomic_DNA"/>
</dbReference>
<accession>A0AAE8MMB3</accession>
<organism evidence="1 2">
    <name type="scientific">Fusarium torulosum</name>
    <dbReference type="NCBI Taxonomy" id="33205"/>
    <lineage>
        <taxon>Eukaryota</taxon>
        <taxon>Fungi</taxon>
        <taxon>Dikarya</taxon>
        <taxon>Ascomycota</taxon>
        <taxon>Pezizomycotina</taxon>
        <taxon>Sordariomycetes</taxon>
        <taxon>Hypocreomycetidae</taxon>
        <taxon>Hypocreales</taxon>
        <taxon>Nectriaceae</taxon>
        <taxon>Fusarium</taxon>
    </lineage>
</organism>
<reference evidence="1" key="1">
    <citation type="submission" date="2018-03" db="EMBL/GenBank/DDBJ databases">
        <authorList>
            <person name="Guldener U."/>
        </authorList>
    </citation>
    <scope>NUCLEOTIDE SEQUENCE</scope>
</reference>
<comment type="caution">
    <text evidence="1">The sequence shown here is derived from an EMBL/GenBank/DDBJ whole genome shotgun (WGS) entry which is preliminary data.</text>
</comment>
<evidence type="ECO:0000313" key="1">
    <source>
        <dbReference type="EMBL" id="SPJ87944.1"/>
    </source>
</evidence>
<protein>
    <submittedName>
        <fullName evidence="1">Uncharacterized protein</fullName>
    </submittedName>
</protein>